<evidence type="ECO:0000256" key="2">
    <source>
        <dbReference type="ARBA" id="ARBA00022737"/>
    </source>
</evidence>
<evidence type="ECO:0000313" key="5">
    <source>
        <dbReference type="EMBL" id="CAH9080633.1"/>
    </source>
</evidence>
<feature type="compositionally biased region" description="Polar residues" evidence="4">
    <location>
        <begin position="87"/>
        <end position="104"/>
    </location>
</feature>
<evidence type="ECO:0000256" key="1">
    <source>
        <dbReference type="ARBA" id="ARBA00007626"/>
    </source>
</evidence>
<dbReference type="Proteomes" id="UP001152484">
    <property type="component" value="Unassembled WGS sequence"/>
</dbReference>
<dbReference type="InterPro" id="IPR002885">
    <property type="entry name" value="PPR_rpt"/>
</dbReference>
<dbReference type="PANTHER" id="PTHR47941">
    <property type="entry name" value="PENTATRICOPEPTIDE REPEAT-CONTAINING PROTEIN 3, MITOCHONDRIAL"/>
    <property type="match status" value="1"/>
</dbReference>
<sequence length="337" mass="37792">MAALLRMRGISAYHKHRHDLSFLNLNLNESLCSGQLFKVRPMCSSAKFDDDDTTSYNSPPEPIPNRALRDDSRRPSYVPQRKFQPRPSANFNRSGDQNRNQSQQNSFAEDFLKRFQLDYNEKISSSLTNPPEENSADTSTAEALPPPQTADELFKKMKENGLIPNAVAMLDGLCKDGLVQEAMKLFGLMREKGTLPEVVIYTAVIEGFCQANKYDDAMRVFRKMQSNGITPNAFTFSVLVQGLCKGMKLEDAFGVCLEMLEGGHSPNLATFIGLVDVYCKEKGLEDAKNMIQTLKQRGFYLDAKSVKEHLTKKGPFVSMVWEATLGKKPPSPPNLFE</sequence>
<dbReference type="EMBL" id="CAMAPE010000013">
    <property type="protein sequence ID" value="CAH9080633.1"/>
    <property type="molecule type" value="Genomic_DNA"/>
</dbReference>
<keyword evidence="6" id="KW-1185">Reference proteome</keyword>
<reference evidence="5" key="1">
    <citation type="submission" date="2022-07" db="EMBL/GenBank/DDBJ databases">
        <authorList>
            <person name="Macas J."/>
            <person name="Novak P."/>
            <person name="Neumann P."/>
        </authorList>
    </citation>
    <scope>NUCLEOTIDE SEQUENCE</scope>
</reference>
<feature type="region of interest" description="Disordered" evidence="4">
    <location>
        <begin position="48"/>
        <end position="104"/>
    </location>
</feature>
<dbReference type="Pfam" id="PF13041">
    <property type="entry name" value="PPR_2"/>
    <property type="match status" value="1"/>
</dbReference>
<feature type="repeat" description="PPR" evidence="3">
    <location>
        <begin position="267"/>
        <end position="301"/>
    </location>
</feature>
<feature type="region of interest" description="Disordered" evidence="4">
    <location>
        <begin position="124"/>
        <end position="146"/>
    </location>
</feature>
<keyword evidence="2" id="KW-0677">Repeat</keyword>
<dbReference type="InterPro" id="IPR011990">
    <property type="entry name" value="TPR-like_helical_dom_sf"/>
</dbReference>
<accession>A0A9P0YZJ8</accession>
<evidence type="ECO:0000256" key="4">
    <source>
        <dbReference type="SAM" id="MobiDB-lite"/>
    </source>
</evidence>
<dbReference type="PROSITE" id="PS51375">
    <property type="entry name" value="PPR"/>
    <property type="match status" value="4"/>
</dbReference>
<dbReference type="OrthoDB" id="185373at2759"/>
<dbReference type="Gene3D" id="1.25.40.10">
    <property type="entry name" value="Tetratricopeptide repeat domain"/>
    <property type="match status" value="1"/>
</dbReference>
<name>A0A9P0YZJ8_CUSEU</name>
<evidence type="ECO:0000256" key="3">
    <source>
        <dbReference type="PROSITE-ProRule" id="PRU00708"/>
    </source>
</evidence>
<dbReference type="AlphaFoldDB" id="A0A9P0YZJ8"/>
<gene>
    <name evidence="5" type="ORF">CEURO_LOCUS7583</name>
</gene>
<comment type="similarity">
    <text evidence="1">Belongs to the PPR family. P subfamily.</text>
</comment>
<dbReference type="NCBIfam" id="TIGR00756">
    <property type="entry name" value="PPR"/>
    <property type="match status" value="3"/>
</dbReference>
<feature type="repeat" description="PPR" evidence="3">
    <location>
        <begin position="162"/>
        <end position="196"/>
    </location>
</feature>
<proteinExistence type="inferred from homology"/>
<protein>
    <recommendedName>
        <fullName evidence="7">Pentatricopeptide repeat-containing protein</fullName>
    </recommendedName>
</protein>
<dbReference type="Pfam" id="PF01535">
    <property type="entry name" value="PPR"/>
    <property type="match status" value="2"/>
</dbReference>
<evidence type="ECO:0008006" key="7">
    <source>
        <dbReference type="Google" id="ProtNLM"/>
    </source>
</evidence>
<organism evidence="5 6">
    <name type="scientific">Cuscuta europaea</name>
    <name type="common">European dodder</name>
    <dbReference type="NCBI Taxonomy" id="41803"/>
    <lineage>
        <taxon>Eukaryota</taxon>
        <taxon>Viridiplantae</taxon>
        <taxon>Streptophyta</taxon>
        <taxon>Embryophyta</taxon>
        <taxon>Tracheophyta</taxon>
        <taxon>Spermatophyta</taxon>
        <taxon>Magnoliopsida</taxon>
        <taxon>eudicotyledons</taxon>
        <taxon>Gunneridae</taxon>
        <taxon>Pentapetalae</taxon>
        <taxon>asterids</taxon>
        <taxon>lamiids</taxon>
        <taxon>Solanales</taxon>
        <taxon>Convolvulaceae</taxon>
        <taxon>Cuscuteae</taxon>
        <taxon>Cuscuta</taxon>
        <taxon>Cuscuta subgen. Cuscuta</taxon>
    </lineage>
</organism>
<comment type="caution">
    <text evidence="5">The sequence shown here is derived from an EMBL/GenBank/DDBJ whole genome shotgun (WGS) entry which is preliminary data.</text>
</comment>
<evidence type="ECO:0000313" key="6">
    <source>
        <dbReference type="Proteomes" id="UP001152484"/>
    </source>
</evidence>
<feature type="repeat" description="PPR" evidence="3">
    <location>
        <begin position="197"/>
        <end position="231"/>
    </location>
</feature>
<feature type="compositionally biased region" description="Polar residues" evidence="4">
    <location>
        <begin position="124"/>
        <end position="141"/>
    </location>
</feature>
<feature type="repeat" description="PPR" evidence="3">
    <location>
        <begin position="232"/>
        <end position="266"/>
    </location>
</feature>